<accession>A0A7W7VM00</accession>
<feature type="domain" description="DUF4142" evidence="2">
    <location>
        <begin position="32"/>
        <end position="166"/>
    </location>
</feature>
<dbReference type="InterPro" id="IPR012347">
    <property type="entry name" value="Ferritin-like"/>
</dbReference>
<feature type="region of interest" description="Disordered" evidence="1">
    <location>
        <begin position="166"/>
        <end position="204"/>
    </location>
</feature>
<dbReference type="AlphaFoldDB" id="A0A7W7VM00"/>
<keyword evidence="4" id="KW-1185">Reference proteome</keyword>
<evidence type="ECO:0000259" key="2">
    <source>
        <dbReference type="Pfam" id="PF13628"/>
    </source>
</evidence>
<dbReference type="Gene3D" id="1.20.1260.10">
    <property type="match status" value="1"/>
</dbReference>
<dbReference type="InterPro" id="IPR025419">
    <property type="entry name" value="DUF4142"/>
</dbReference>
<evidence type="ECO:0000313" key="4">
    <source>
        <dbReference type="Proteomes" id="UP000552644"/>
    </source>
</evidence>
<dbReference type="EMBL" id="JACHJP010000002">
    <property type="protein sequence ID" value="MBB4915301.1"/>
    <property type="molecule type" value="Genomic_DNA"/>
</dbReference>
<reference evidence="3 4" key="1">
    <citation type="submission" date="2020-08" db="EMBL/GenBank/DDBJ databases">
        <title>Genomic Encyclopedia of Type Strains, Phase III (KMG-III): the genomes of soil and plant-associated and newly described type strains.</title>
        <authorList>
            <person name="Whitman W."/>
        </authorList>
    </citation>
    <scope>NUCLEOTIDE SEQUENCE [LARGE SCALE GENOMIC DNA]</scope>
    <source>
        <strain evidence="3 4">CECT 8840</strain>
    </source>
</reference>
<sequence>MMRRIIVLLATVAVVLGGGATGVLAQPSLNEQDKTFLAQAHRSNLAEIESGRLAEKKSSDQTVKTIAKKLVTDHLKLDAAVKKAAQQAGVTLPEQPAPKQRATLDRLSKLSGTAFDKAWIGAQIAGHRQTIAVINTELQDGSSAAIKKVASEAKPVVQGHLQMLQQARGNGGGGGSDGGGGGGNGGGGGGSPMPHGTPTVSPTR</sequence>
<protein>
    <submittedName>
        <fullName evidence="3">Putative membrane protein</fullName>
    </submittedName>
</protein>
<evidence type="ECO:0000313" key="3">
    <source>
        <dbReference type="EMBL" id="MBB4915301.1"/>
    </source>
</evidence>
<dbReference type="PANTHER" id="PTHR38593">
    <property type="entry name" value="BLR2558 PROTEIN"/>
    <property type="match status" value="1"/>
</dbReference>
<dbReference type="PANTHER" id="PTHR38593:SF1">
    <property type="entry name" value="BLR2558 PROTEIN"/>
    <property type="match status" value="1"/>
</dbReference>
<proteinExistence type="predicted"/>
<name>A0A7W7VM00_9ACTN</name>
<comment type="caution">
    <text evidence="3">The sequence shown here is derived from an EMBL/GenBank/DDBJ whole genome shotgun (WGS) entry which is preliminary data.</text>
</comment>
<dbReference type="Pfam" id="PF13628">
    <property type="entry name" value="DUF4142"/>
    <property type="match status" value="1"/>
</dbReference>
<evidence type="ECO:0000256" key="1">
    <source>
        <dbReference type="SAM" id="MobiDB-lite"/>
    </source>
</evidence>
<organism evidence="3 4">
    <name type="scientific">Streptosporangium saharense</name>
    <dbReference type="NCBI Taxonomy" id="1706840"/>
    <lineage>
        <taxon>Bacteria</taxon>
        <taxon>Bacillati</taxon>
        <taxon>Actinomycetota</taxon>
        <taxon>Actinomycetes</taxon>
        <taxon>Streptosporangiales</taxon>
        <taxon>Streptosporangiaceae</taxon>
        <taxon>Streptosporangium</taxon>
    </lineage>
</organism>
<dbReference type="Proteomes" id="UP000552644">
    <property type="component" value="Unassembled WGS sequence"/>
</dbReference>
<dbReference type="RefSeq" id="WP_184713982.1">
    <property type="nucleotide sequence ID" value="NZ_JACHJP010000002.1"/>
</dbReference>
<gene>
    <name evidence="3" type="ORF">FHS44_002386</name>
</gene>
<feature type="compositionally biased region" description="Gly residues" evidence="1">
    <location>
        <begin position="169"/>
        <end position="191"/>
    </location>
</feature>